<dbReference type="Pfam" id="PF00117">
    <property type="entry name" value="GATase"/>
    <property type="match status" value="1"/>
</dbReference>
<dbReference type="GO" id="GO:0005829">
    <property type="term" value="C:cytosol"/>
    <property type="evidence" value="ECO:0007669"/>
    <property type="project" value="TreeGrafter"/>
</dbReference>
<dbReference type="PROSITE" id="PS51273">
    <property type="entry name" value="GATASE_TYPE_1"/>
    <property type="match status" value="1"/>
</dbReference>
<dbReference type="InterPro" id="IPR050472">
    <property type="entry name" value="Anth_synth/Amidotransfase"/>
</dbReference>
<sequence>MKKLLIADSYDSFTHNLIQLIDQHKHCAYTVVKTDQIDLDQVKKYDKILLTPGAGLPKESGDLLELIKHYAPTKSILGVCLGHQAIAEAFGACLYQLPQVLHGLTQTMQQMPASSPARLFTDLPTSIQIGLYHSWVVHPDSLPQGLEVTGVLASIDSTLSHFRACPMPNFPLIMAMQHRQYDVHGIQFHPESIMTPQGRTILYNWLDA</sequence>
<dbReference type="PRINTS" id="PR00097">
    <property type="entry name" value="ANTSNTHASEII"/>
</dbReference>
<dbReference type="SUPFAM" id="SSF52317">
    <property type="entry name" value="Class I glutamine amidotransferase-like"/>
    <property type="match status" value="1"/>
</dbReference>
<keyword evidence="3" id="KW-0456">Lyase</keyword>
<keyword evidence="1" id="KW-0315">Glutamine amidotransferase</keyword>
<dbReference type="CDD" id="cd01743">
    <property type="entry name" value="GATase1_Anthranilate_Synthase"/>
    <property type="match status" value="1"/>
</dbReference>
<dbReference type="InterPro" id="IPR029062">
    <property type="entry name" value="Class_I_gatase-like"/>
</dbReference>
<dbReference type="GO" id="GO:0004049">
    <property type="term" value="F:anthranilate synthase activity"/>
    <property type="evidence" value="ECO:0007669"/>
    <property type="project" value="UniProtKB-EC"/>
</dbReference>
<evidence type="ECO:0000313" key="3">
    <source>
        <dbReference type="EMBL" id="EAY27456.1"/>
    </source>
</evidence>
<dbReference type="InterPro" id="IPR017926">
    <property type="entry name" value="GATASE"/>
</dbReference>
<dbReference type="AlphaFoldDB" id="A1ZQ47"/>
<dbReference type="EC" id="4.1.3.27" evidence="3"/>
<keyword evidence="4" id="KW-1185">Reference proteome</keyword>
<dbReference type="PRINTS" id="PR00099">
    <property type="entry name" value="CPSGATASE"/>
</dbReference>
<dbReference type="PANTHER" id="PTHR43418">
    <property type="entry name" value="MULTIFUNCTIONAL TRYPTOPHAN BIOSYNTHESIS PROTEIN-RELATED"/>
    <property type="match status" value="1"/>
</dbReference>
<dbReference type="EMBL" id="AAWS01000023">
    <property type="protein sequence ID" value="EAY27456.1"/>
    <property type="molecule type" value="Genomic_DNA"/>
</dbReference>
<dbReference type="RefSeq" id="WP_002699448.1">
    <property type="nucleotide sequence ID" value="NZ_AAWS01000023.1"/>
</dbReference>
<evidence type="ECO:0000259" key="2">
    <source>
        <dbReference type="Pfam" id="PF00117"/>
    </source>
</evidence>
<feature type="domain" description="Glutamine amidotransferase" evidence="2">
    <location>
        <begin position="6"/>
        <end position="206"/>
    </location>
</feature>
<name>A1ZQ47_MICM2</name>
<comment type="caution">
    <text evidence="3">The sequence shown here is derived from an EMBL/GenBank/DDBJ whole genome shotgun (WGS) entry which is preliminary data.</text>
</comment>
<dbReference type="Gene3D" id="3.40.50.880">
    <property type="match status" value="1"/>
</dbReference>
<dbReference type="PANTHER" id="PTHR43418:SF4">
    <property type="entry name" value="MULTIFUNCTIONAL TRYPTOPHAN BIOSYNTHESIS PROTEIN"/>
    <property type="match status" value="1"/>
</dbReference>
<proteinExistence type="predicted"/>
<dbReference type="eggNOG" id="COG0512">
    <property type="taxonomic scope" value="Bacteria"/>
</dbReference>
<evidence type="ECO:0000313" key="4">
    <source>
        <dbReference type="Proteomes" id="UP000004095"/>
    </source>
</evidence>
<dbReference type="InterPro" id="IPR006221">
    <property type="entry name" value="TrpG/PapA_dom"/>
</dbReference>
<protein>
    <submittedName>
        <fullName evidence="3">Anthranilate synthase component II</fullName>
        <ecNumber evidence="3">4.1.3.27</ecNumber>
    </submittedName>
</protein>
<organism evidence="3 4">
    <name type="scientific">Microscilla marina ATCC 23134</name>
    <dbReference type="NCBI Taxonomy" id="313606"/>
    <lineage>
        <taxon>Bacteria</taxon>
        <taxon>Pseudomonadati</taxon>
        <taxon>Bacteroidota</taxon>
        <taxon>Cytophagia</taxon>
        <taxon>Cytophagales</taxon>
        <taxon>Microscillaceae</taxon>
        <taxon>Microscilla</taxon>
    </lineage>
</organism>
<reference evidence="3 4" key="1">
    <citation type="submission" date="2007-01" db="EMBL/GenBank/DDBJ databases">
        <authorList>
            <person name="Haygood M."/>
            <person name="Podell S."/>
            <person name="Anderson C."/>
            <person name="Hopkinson B."/>
            <person name="Roe K."/>
            <person name="Barbeau K."/>
            <person name="Gaasterland T."/>
            <person name="Ferriera S."/>
            <person name="Johnson J."/>
            <person name="Kravitz S."/>
            <person name="Beeson K."/>
            <person name="Sutton G."/>
            <person name="Rogers Y.-H."/>
            <person name="Friedman R."/>
            <person name="Frazier M."/>
            <person name="Venter J.C."/>
        </authorList>
    </citation>
    <scope>NUCLEOTIDE SEQUENCE [LARGE SCALE GENOMIC DNA]</scope>
    <source>
        <strain evidence="3 4">ATCC 23134</strain>
    </source>
</reference>
<accession>A1ZQ47</accession>
<dbReference type="PRINTS" id="PR00096">
    <property type="entry name" value="GATASE"/>
</dbReference>
<evidence type="ECO:0000256" key="1">
    <source>
        <dbReference type="ARBA" id="ARBA00022962"/>
    </source>
</evidence>
<dbReference type="OrthoDB" id="9786812at2"/>
<dbReference type="Proteomes" id="UP000004095">
    <property type="component" value="Unassembled WGS sequence"/>
</dbReference>
<dbReference type="GO" id="GO:0000162">
    <property type="term" value="P:L-tryptophan biosynthetic process"/>
    <property type="evidence" value="ECO:0007669"/>
    <property type="project" value="TreeGrafter"/>
</dbReference>
<gene>
    <name evidence="3" type="ORF">M23134_06857</name>
</gene>
<dbReference type="NCBIfam" id="TIGR00566">
    <property type="entry name" value="trpG_papA"/>
    <property type="match status" value="1"/>
</dbReference>